<keyword evidence="8 9" id="KW-0472">Membrane</keyword>
<accession>A0A7L2SP78</accession>
<dbReference type="GO" id="GO:0016020">
    <property type="term" value="C:membrane"/>
    <property type="evidence" value="ECO:0007669"/>
    <property type="project" value="UniProtKB-SubCell"/>
</dbReference>
<feature type="non-terminal residue" evidence="12">
    <location>
        <position position="267"/>
    </location>
</feature>
<sequence length="267" mass="31017">PQWYPSRVGLQLERNGPFLKDSVSIQSLAVSSIVTLYFTDLGQQVGWTTFFLTEYTGPLLIYLLFYIRLSTIYDQVESRKNFRHPVVHLSVVTRVLHLAEFILIKLHFVLPYCPFKKIICLFQGCAFYWGFTSWIAYYINHPRYTPPSFGHKQVSYAALAFLICEAGNHFINVALAHQTNSGNRTCFPSPTYNPFTWLFLLVSCPNYTYEAGSWISFTVMTQTLPVGIFAFLMVIQMSLWAQKKHKLYLKRFYPEVRRKAAMIPIIF</sequence>
<reference evidence="12 13" key="1">
    <citation type="submission" date="2019-09" db="EMBL/GenBank/DDBJ databases">
        <title>Bird 10,000 Genomes (B10K) Project - Family phase.</title>
        <authorList>
            <person name="Zhang G."/>
        </authorList>
    </citation>
    <scope>NUCLEOTIDE SEQUENCE [LARGE SCALE GENOMIC DNA]</scope>
    <source>
        <strain evidence="12">B10K-DU-002-82</strain>
    </source>
</reference>
<keyword evidence="5" id="KW-0256">Endoplasmic reticulum</keyword>
<evidence type="ECO:0000256" key="4">
    <source>
        <dbReference type="ARBA" id="ARBA00022692"/>
    </source>
</evidence>
<evidence type="ECO:0000259" key="11">
    <source>
        <dbReference type="Pfam" id="PF21696"/>
    </source>
</evidence>
<protein>
    <submittedName>
        <fullName evidence="12">TECRL protein</fullName>
    </submittedName>
</protein>
<evidence type="ECO:0000313" key="13">
    <source>
        <dbReference type="Proteomes" id="UP000537747"/>
    </source>
</evidence>
<organism evidence="12 13">
    <name type="scientific">Mystacornis crossleyi</name>
    <dbReference type="NCBI Taxonomy" id="98133"/>
    <lineage>
        <taxon>Eukaryota</taxon>
        <taxon>Metazoa</taxon>
        <taxon>Chordata</taxon>
        <taxon>Craniata</taxon>
        <taxon>Vertebrata</taxon>
        <taxon>Euteleostomi</taxon>
        <taxon>Archelosauria</taxon>
        <taxon>Archosauria</taxon>
        <taxon>Dinosauria</taxon>
        <taxon>Saurischia</taxon>
        <taxon>Theropoda</taxon>
        <taxon>Coelurosauria</taxon>
        <taxon>Aves</taxon>
        <taxon>Neognathae</taxon>
        <taxon>Neoaves</taxon>
        <taxon>Telluraves</taxon>
        <taxon>Australaves</taxon>
        <taxon>Passeriformes</taxon>
        <taxon>Sylvioidea</taxon>
        <taxon>Timaliidae</taxon>
        <taxon>Mystacornis</taxon>
    </lineage>
</organism>
<dbReference type="OrthoDB" id="540503at2759"/>
<dbReference type="Pfam" id="PF02544">
    <property type="entry name" value="Steroid_dh"/>
    <property type="match status" value="1"/>
</dbReference>
<dbReference type="GO" id="GO:0016627">
    <property type="term" value="F:oxidoreductase activity, acting on the CH-CH group of donors"/>
    <property type="evidence" value="ECO:0007669"/>
    <property type="project" value="InterPro"/>
</dbReference>
<dbReference type="PROSITE" id="PS50244">
    <property type="entry name" value="S5A_REDUCTASE"/>
    <property type="match status" value="1"/>
</dbReference>
<evidence type="ECO:0000256" key="3">
    <source>
        <dbReference type="ARBA" id="ARBA00007742"/>
    </source>
</evidence>
<feature type="transmembrane region" description="Helical" evidence="9">
    <location>
        <begin position="87"/>
        <end position="106"/>
    </location>
</feature>
<evidence type="ECO:0000259" key="10">
    <source>
        <dbReference type="Pfam" id="PF02544"/>
    </source>
</evidence>
<keyword evidence="4 9" id="KW-0812">Transmembrane</keyword>
<evidence type="ECO:0000256" key="7">
    <source>
        <dbReference type="ARBA" id="ARBA00023002"/>
    </source>
</evidence>
<evidence type="ECO:0000256" key="9">
    <source>
        <dbReference type="SAM" id="Phobius"/>
    </source>
</evidence>
<dbReference type="InterPro" id="IPR049127">
    <property type="entry name" value="TECR-like_N"/>
</dbReference>
<comment type="caution">
    <text evidence="12">The sequence shown here is derived from an EMBL/GenBank/DDBJ whole genome shotgun (WGS) entry which is preliminary data.</text>
</comment>
<dbReference type="GO" id="GO:0005783">
    <property type="term" value="C:endoplasmic reticulum"/>
    <property type="evidence" value="ECO:0007669"/>
    <property type="project" value="UniProtKB-SubCell"/>
</dbReference>
<keyword evidence="7" id="KW-0560">Oxidoreductase</keyword>
<dbReference type="InterPro" id="IPR039357">
    <property type="entry name" value="SRD5A/TECR"/>
</dbReference>
<name>A0A7L2SP78_9PASS</name>
<keyword evidence="13" id="KW-1185">Reference proteome</keyword>
<feature type="transmembrane region" description="Helical" evidence="9">
    <location>
        <begin position="45"/>
        <end position="67"/>
    </location>
</feature>
<dbReference type="Proteomes" id="UP000537747">
    <property type="component" value="Unassembled WGS sequence"/>
</dbReference>
<evidence type="ECO:0000256" key="2">
    <source>
        <dbReference type="ARBA" id="ARBA00004240"/>
    </source>
</evidence>
<proteinExistence type="inferred from homology"/>
<feature type="transmembrane region" description="Helical" evidence="9">
    <location>
        <begin position="223"/>
        <end position="241"/>
    </location>
</feature>
<keyword evidence="6 9" id="KW-1133">Transmembrane helix</keyword>
<gene>
    <name evidence="12" type="primary">Tecrl</name>
    <name evidence="12" type="ORF">MYSCRO_R08345</name>
</gene>
<dbReference type="PANTHER" id="PTHR10556">
    <property type="entry name" value="3-OXO-5-ALPHA-STEROID 4-DEHYDROGENASE"/>
    <property type="match status" value="1"/>
</dbReference>
<dbReference type="Pfam" id="PF21696">
    <property type="entry name" value="TECR_N"/>
    <property type="match status" value="1"/>
</dbReference>
<comment type="similarity">
    <text evidence="3">Belongs to the steroid 5-alpha reductase family.</text>
</comment>
<dbReference type="GO" id="GO:0042761">
    <property type="term" value="P:very long-chain fatty acid biosynthetic process"/>
    <property type="evidence" value="ECO:0007669"/>
    <property type="project" value="TreeGrafter"/>
</dbReference>
<dbReference type="InterPro" id="IPR001104">
    <property type="entry name" value="3-oxo-5_a-steroid_4-DH_C"/>
</dbReference>
<evidence type="ECO:0000256" key="6">
    <source>
        <dbReference type="ARBA" id="ARBA00022989"/>
    </source>
</evidence>
<evidence type="ECO:0000313" key="12">
    <source>
        <dbReference type="EMBL" id="NXS22445.1"/>
    </source>
</evidence>
<feature type="transmembrane region" description="Helical" evidence="9">
    <location>
        <begin position="118"/>
        <end position="139"/>
    </location>
</feature>
<comment type="subcellular location">
    <subcellularLocation>
        <location evidence="2">Endoplasmic reticulum</location>
    </subcellularLocation>
    <subcellularLocation>
        <location evidence="1">Membrane</location>
        <topology evidence="1">Multi-pass membrane protein</topology>
    </subcellularLocation>
</comment>
<evidence type="ECO:0000256" key="8">
    <source>
        <dbReference type="ARBA" id="ARBA00023136"/>
    </source>
</evidence>
<feature type="domain" description="3-oxo-5-alpha-steroid 4-dehydrogenase C-terminal" evidence="10">
    <location>
        <begin position="120"/>
        <end position="267"/>
    </location>
</feature>
<evidence type="ECO:0000256" key="5">
    <source>
        <dbReference type="ARBA" id="ARBA00022824"/>
    </source>
</evidence>
<dbReference type="AlphaFoldDB" id="A0A7L2SP78"/>
<dbReference type="EMBL" id="VYZQ01067360">
    <property type="protein sequence ID" value="NXS22445.1"/>
    <property type="molecule type" value="Genomic_DNA"/>
</dbReference>
<evidence type="ECO:0000256" key="1">
    <source>
        <dbReference type="ARBA" id="ARBA00004141"/>
    </source>
</evidence>
<dbReference type="PANTHER" id="PTHR10556:SF27">
    <property type="entry name" value="TRANS-2,3-ENOYL-COA REDUCTASE-LIKE"/>
    <property type="match status" value="1"/>
</dbReference>
<feature type="non-terminal residue" evidence="12">
    <location>
        <position position="1"/>
    </location>
</feature>
<feature type="domain" description="TECR-like N-terminal" evidence="11">
    <location>
        <begin position="1"/>
        <end position="40"/>
    </location>
</feature>
<dbReference type="Gene3D" id="3.10.20.90">
    <property type="entry name" value="Phosphatidylinositol 3-kinase Catalytic Subunit, Chain A, domain 1"/>
    <property type="match status" value="1"/>
</dbReference>